<keyword evidence="7" id="KW-0378">Hydrolase</keyword>
<feature type="domain" description="Aminopeptidase P N-terminal" evidence="14">
    <location>
        <begin position="1"/>
        <end position="132"/>
    </location>
</feature>
<evidence type="ECO:0000256" key="13">
    <source>
        <dbReference type="RuleBase" id="RU000590"/>
    </source>
</evidence>
<dbReference type="InterPro" id="IPR001131">
    <property type="entry name" value="Peptidase_M24B_aminopep-P_CS"/>
</dbReference>
<evidence type="ECO:0000256" key="2">
    <source>
        <dbReference type="ARBA" id="ARBA00001936"/>
    </source>
</evidence>
<evidence type="ECO:0000256" key="10">
    <source>
        <dbReference type="ARBA" id="ARBA00069363"/>
    </source>
</evidence>
<dbReference type="EC" id="3.4.11.9" evidence="4"/>
<dbReference type="PANTHER" id="PTHR43226">
    <property type="entry name" value="XAA-PRO AMINOPEPTIDASE 3"/>
    <property type="match status" value="1"/>
</dbReference>
<dbReference type="EMBL" id="QJKI01000025">
    <property type="protein sequence ID" value="PXX75795.1"/>
    <property type="molecule type" value="Genomic_DNA"/>
</dbReference>
<dbReference type="Pfam" id="PF05195">
    <property type="entry name" value="AMP_N"/>
    <property type="match status" value="1"/>
</dbReference>
<dbReference type="SUPFAM" id="SSF55920">
    <property type="entry name" value="Creatinase/aminopeptidase"/>
    <property type="match status" value="1"/>
</dbReference>
<dbReference type="GO" id="GO:0030145">
    <property type="term" value="F:manganese ion binding"/>
    <property type="evidence" value="ECO:0007669"/>
    <property type="project" value="InterPro"/>
</dbReference>
<dbReference type="GO" id="GO:0006508">
    <property type="term" value="P:proteolysis"/>
    <property type="evidence" value="ECO:0007669"/>
    <property type="project" value="UniProtKB-KW"/>
</dbReference>
<comment type="catalytic activity">
    <reaction evidence="1">
        <text>Release of any N-terminal amino acid, including proline, that is linked to proline, even from a dipeptide or tripeptide.</text>
        <dbReference type="EC" id="3.4.11.9"/>
    </reaction>
</comment>
<evidence type="ECO:0000256" key="3">
    <source>
        <dbReference type="ARBA" id="ARBA00008766"/>
    </source>
</evidence>
<keyword evidence="8" id="KW-0482">Metalloprotease</keyword>
<evidence type="ECO:0000259" key="14">
    <source>
        <dbReference type="SMART" id="SM01011"/>
    </source>
</evidence>
<evidence type="ECO:0000256" key="7">
    <source>
        <dbReference type="ARBA" id="ARBA00022801"/>
    </source>
</evidence>
<dbReference type="AlphaFoldDB" id="A0A318KKL1"/>
<keyword evidence="6 13" id="KW-0479">Metal-binding</keyword>
<dbReference type="FunFam" id="3.90.230.10:FF:000002">
    <property type="entry name" value="Xaa-Pro aminopeptidase 3"/>
    <property type="match status" value="1"/>
</dbReference>
<dbReference type="CDD" id="cd01087">
    <property type="entry name" value="Prolidase"/>
    <property type="match status" value="1"/>
</dbReference>
<dbReference type="PANTHER" id="PTHR43226:SF4">
    <property type="entry name" value="XAA-PRO AMINOPEPTIDASE 3"/>
    <property type="match status" value="1"/>
</dbReference>
<sequence>MSTAHYVERRRRLMAELGAGVVILPTAAHAVRNADTHYPYRADSSFYYLTGFDEPEAVLVLLPAEGQSILFCREKDLEREIWDGFRHGPDGARERFAFDQAYPLSELDAKLPQWLGNQPTVHYTLGRDSGWDRRVLGWLDAVRGMARSGVTAPPAIHDVSLAIAEMRLFKDAHEIQLLRRAGDISAEAHVRAMRACQPGLYEYQVEADILHTFVRHGARSPAYESIVAGGANACVLHYVGNRDVLSDGDLLLIDAGCEYQGYAGDITRTFPVNGRFSGEQRAVYEVVLAAQLAAIAAIRPGVAWNVPNDAALSVLVQGLIDLGLLHGTVDGNIESEAYRQFYMHRIGHWLGLDVHDVGRYKLDGQWRALQAGMVTTVEPGLYLRAAANVPERFAGIGIRIEDDVLVSAEGGVVLTDGAPKTVADIEALMAEARA</sequence>
<evidence type="ECO:0000256" key="9">
    <source>
        <dbReference type="ARBA" id="ARBA00023211"/>
    </source>
</evidence>
<comment type="similarity">
    <text evidence="3 13">Belongs to the peptidase M24B family.</text>
</comment>
<reference evidence="15 16" key="1">
    <citation type="submission" date="2018-05" db="EMBL/GenBank/DDBJ databases">
        <title>Genomic Encyclopedia of Type Strains, Phase IV (KMG-IV): sequencing the most valuable type-strain genomes for metagenomic binning, comparative biology and taxonomic classification.</title>
        <authorList>
            <person name="Goeker M."/>
        </authorList>
    </citation>
    <scope>NUCLEOTIDE SEQUENCE [LARGE SCALE GENOMIC DNA]</scope>
    <source>
        <strain evidence="15 16">DSM 29661</strain>
    </source>
</reference>
<dbReference type="GO" id="GO:0005829">
    <property type="term" value="C:cytosol"/>
    <property type="evidence" value="ECO:0007669"/>
    <property type="project" value="TreeGrafter"/>
</dbReference>
<evidence type="ECO:0000256" key="5">
    <source>
        <dbReference type="ARBA" id="ARBA00022670"/>
    </source>
</evidence>
<evidence type="ECO:0000256" key="6">
    <source>
        <dbReference type="ARBA" id="ARBA00022723"/>
    </source>
</evidence>
<dbReference type="NCBIfam" id="NF008131">
    <property type="entry name" value="PRK10879.1"/>
    <property type="match status" value="1"/>
</dbReference>
<comment type="cofactor">
    <cofactor evidence="2">
        <name>Mn(2+)</name>
        <dbReference type="ChEBI" id="CHEBI:29035"/>
    </cofactor>
</comment>
<dbReference type="InterPro" id="IPR007865">
    <property type="entry name" value="Aminopep_P_N"/>
</dbReference>
<dbReference type="InterPro" id="IPR029149">
    <property type="entry name" value="Creatin/AminoP/Spt16_N"/>
</dbReference>
<evidence type="ECO:0000313" key="16">
    <source>
        <dbReference type="Proteomes" id="UP000247555"/>
    </source>
</evidence>
<evidence type="ECO:0000256" key="11">
    <source>
        <dbReference type="ARBA" id="ARBA00075356"/>
    </source>
</evidence>
<dbReference type="GO" id="GO:0070006">
    <property type="term" value="F:metalloaminopeptidase activity"/>
    <property type="evidence" value="ECO:0007669"/>
    <property type="project" value="InterPro"/>
</dbReference>
<evidence type="ECO:0000256" key="1">
    <source>
        <dbReference type="ARBA" id="ARBA00001424"/>
    </source>
</evidence>
<dbReference type="SUPFAM" id="SSF53092">
    <property type="entry name" value="Creatinase/prolidase N-terminal domain"/>
    <property type="match status" value="1"/>
</dbReference>
<dbReference type="InterPro" id="IPR052433">
    <property type="entry name" value="X-Pro_dipept-like"/>
</dbReference>
<evidence type="ECO:0000256" key="4">
    <source>
        <dbReference type="ARBA" id="ARBA00012574"/>
    </source>
</evidence>
<protein>
    <recommendedName>
        <fullName evidence="10">Xaa-Pro aminopeptidase</fullName>
        <ecNumber evidence="4">3.4.11.9</ecNumber>
    </recommendedName>
    <alternativeName>
        <fullName evidence="11">Aminopeptidase P II</fullName>
    </alternativeName>
    <alternativeName>
        <fullName evidence="12">X-Pro aminopeptidase</fullName>
    </alternativeName>
</protein>
<organism evidence="15 16">
    <name type="scientific">Rivihabitans pingtungensis</name>
    <dbReference type="NCBI Taxonomy" id="1054498"/>
    <lineage>
        <taxon>Bacteria</taxon>
        <taxon>Pseudomonadati</taxon>
        <taxon>Pseudomonadota</taxon>
        <taxon>Betaproteobacteria</taxon>
        <taxon>Neisseriales</taxon>
        <taxon>Aquaspirillaceae</taxon>
        <taxon>Rivihabitans</taxon>
    </lineage>
</organism>
<evidence type="ECO:0000256" key="8">
    <source>
        <dbReference type="ARBA" id="ARBA00023049"/>
    </source>
</evidence>
<accession>A0A318KKL1</accession>
<proteinExistence type="inferred from homology"/>
<dbReference type="OrthoDB" id="9806388at2"/>
<dbReference type="InterPro" id="IPR000994">
    <property type="entry name" value="Pept_M24"/>
</dbReference>
<keyword evidence="9" id="KW-0464">Manganese</keyword>
<gene>
    <name evidence="15" type="ORF">DFR34_12532</name>
</gene>
<dbReference type="Pfam" id="PF00557">
    <property type="entry name" value="Peptidase_M24"/>
    <property type="match status" value="1"/>
</dbReference>
<evidence type="ECO:0000256" key="12">
    <source>
        <dbReference type="ARBA" id="ARBA00081411"/>
    </source>
</evidence>
<keyword evidence="16" id="KW-1185">Reference proteome</keyword>
<dbReference type="InterPro" id="IPR036005">
    <property type="entry name" value="Creatinase/aminopeptidase-like"/>
</dbReference>
<dbReference type="SMART" id="SM01011">
    <property type="entry name" value="AMP_N"/>
    <property type="match status" value="1"/>
</dbReference>
<dbReference type="Gene3D" id="3.40.350.10">
    <property type="entry name" value="Creatinase/prolidase N-terminal domain"/>
    <property type="match status" value="1"/>
</dbReference>
<evidence type="ECO:0000313" key="15">
    <source>
        <dbReference type="EMBL" id="PXX75795.1"/>
    </source>
</evidence>
<comment type="caution">
    <text evidence="15">The sequence shown here is derived from an EMBL/GenBank/DDBJ whole genome shotgun (WGS) entry which is preliminary data.</text>
</comment>
<keyword evidence="5" id="KW-0645">Protease</keyword>
<dbReference type="Gene3D" id="3.90.230.10">
    <property type="entry name" value="Creatinase/methionine aminopeptidase superfamily"/>
    <property type="match status" value="1"/>
</dbReference>
<dbReference type="PROSITE" id="PS00491">
    <property type="entry name" value="PROLINE_PEPTIDASE"/>
    <property type="match status" value="1"/>
</dbReference>
<name>A0A318KKL1_9NEIS</name>
<dbReference type="RefSeq" id="WP_110391830.1">
    <property type="nucleotide sequence ID" value="NZ_QJKI01000025.1"/>
</dbReference>
<dbReference type="Proteomes" id="UP000247555">
    <property type="component" value="Unassembled WGS sequence"/>
</dbReference>
<keyword evidence="15" id="KW-0031">Aminopeptidase</keyword>